<keyword evidence="3" id="KW-1185">Reference proteome</keyword>
<proteinExistence type="predicted"/>
<sequence>MTGNRRAAVVRIPPARQSTTRKKAVGLTEEERQLLLAELAEITAELDELHARTRQITARVHGTESTCPARESGAA</sequence>
<evidence type="ECO:0000256" key="1">
    <source>
        <dbReference type="SAM" id="Coils"/>
    </source>
</evidence>
<feature type="coiled-coil region" evidence="1">
    <location>
        <begin position="32"/>
        <end position="59"/>
    </location>
</feature>
<dbReference type="Proteomes" id="UP000305238">
    <property type="component" value="Unassembled WGS sequence"/>
</dbReference>
<dbReference type="AlphaFoldDB" id="A0A5S4GKM9"/>
<evidence type="ECO:0000313" key="3">
    <source>
        <dbReference type="Proteomes" id="UP000305238"/>
    </source>
</evidence>
<protein>
    <submittedName>
        <fullName evidence="2">Uncharacterized protein</fullName>
    </submittedName>
</protein>
<keyword evidence="1" id="KW-0175">Coiled coil</keyword>
<comment type="caution">
    <text evidence="2">The sequence shown here is derived from an EMBL/GenBank/DDBJ whole genome shotgun (WGS) entry which is preliminary data.</text>
</comment>
<name>A0A5S4GKM9_9ACTN</name>
<organism evidence="2 3">
    <name type="scientific">Actinomadura geliboluensis</name>
    <dbReference type="NCBI Taxonomy" id="882440"/>
    <lineage>
        <taxon>Bacteria</taxon>
        <taxon>Bacillati</taxon>
        <taxon>Actinomycetota</taxon>
        <taxon>Actinomycetes</taxon>
        <taxon>Streptosporangiales</taxon>
        <taxon>Thermomonosporaceae</taxon>
        <taxon>Actinomadura</taxon>
    </lineage>
</organism>
<evidence type="ECO:0000313" key="2">
    <source>
        <dbReference type="EMBL" id="TMR33322.1"/>
    </source>
</evidence>
<dbReference type="RefSeq" id="WP_138639416.1">
    <property type="nucleotide sequence ID" value="NZ_VCKZ01000237.1"/>
</dbReference>
<gene>
    <name evidence="2" type="ORF">ETD96_27615</name>
</gene>
<dbReference type="EMBL" id="VCKZ01000237">
    <property type="protein sequence ID" value="TMR33322.1"/>
    <property type="molecule type" value="Genomic_DNA"/>
</dbReference>
<accession>A0A5S4GKM9</accession>
<reference evidence="2 3" key="1">
    <citation type="submission" date="2019-05" db="EMBL/GenBank/DDBJ databases">
        <title>Draft genome sequence of Actinomadura geliboluensis A8036.</title>
        <authorList>
            <person name="Saricaoglu S."/>
            <person name="Isik K."/>
        </authorList>
    </citation>
    <scope>NUCLEOTIDE SEQUENCE [LARGE SCALE GENOMIC DNA]</scope>
    <source>
        <strain evidence="2 3">A8036</strain>
    </source>
</reference>